<sequence length="288" mass="31704">MRCPYCGENNPDDARRCSNCGCRLDKVREKKKEKNILAYGIILVIVIIAAGIAAMFLVSDMLKRNESQDGSLPSKVKITMTSTPEPTQEAVVSETPTPEPTEDVSALSSVSSSSGENGTGSADVKAELVDDNRKSEMSLMGFSQVTVASASASSTIQQDGIDNTPHVMTDGSTYSCWQEGVDGDGLGENVTYQFDREYKVKFLVLRLGNWYSAGDGIDYYTRNNRPEKMTFILGDQSFDVTFPDEQREFCVEFSEEVPASSLKMVIDSVYQGTDYEDTCINEVDVYGY</sequence>
<dbReference type="Proteomes" id="UP000466864">
    <property type="component" value="Unassembled WGS sequence"/>
</dbReference>
<organism evidence="5 6">
    <name type="scientific">Bilifractor porci</name>
    <dbReference type="NCBI Taxonomy" id="2606636"/>
    <lineage>
        <taxon>Bacteria</taxon>
        <taxon>Bacillati</taxon>
        <taxon>Bacillota</taxon>
        <taxon>Clostridia</taxon>
        <taxon>Lachnospirales</taxon>
        <taxon>Lachnospiraceae</taxon>
        <taxon>Bilifractor</taxon>
    </lineage>
</organism>
<evidence type="ECO:0000259" key="4">
    <source>
        <dbReference type="Pfam" id="PF25302"/>
    </source>
</evidence>
<dbReference type="RefSeq" id="WP_154458516.1">
    <property type="nucleotide sequence ID" value="NZ_VUMV01000007.1"/>
</dbReference>
<reference evidence="5 6" key="1">
    <citation type="submission" date="2019-08" db="EMBL/GenBank/DDBJ databases">
        <title>In-depth cultivation of the pig gut microbiome towards novel bacterial diversity and tailored functional studies.</title>
        <authorList>
            <person name="Wylensek D."/>
            <person name="Hitch T.C.A."/>
            <person name="Clavel T."/>
        </authorList>
    </citation>
    <scope>NUCLEOTIDE SEQUENCE [LARGE SCALE GENOMIC DNA]</scope>
    <source>
        <strain evidence="5 6">Oil+RF-744-WCA-WT-13</strain>
    </source>
</reference>
<accession>A0A7X2P9C3</accession>
<name>A0A7X2P9C3_9FIRM</name>
<keyword evidence="2" id="KW-0812">Transmembrane</keyword>
<feature type="region of interest" description="Disordered" evidence="1">
    <location>
        <begin position="80"/>
        <end position="122"/>
    </location>
</feature>
<feature type="domain" description="NAD glycohydrolase translocation F5/8 type C" evidence="4">
    <location>
        <begin position="147"/>
        <end position="285"/>
    </location>
</feature>
<dbReference type="SUPFAM" id="SSF49785">
    <property type="entry name" value="Galactose-binding domain-like"/>
    <property type="match status" value="1"/>
</dbReference>
<evidence type="ECO:0000313" key="6">
    <source>
        <dbReference type="Proteomes" id="UP000466864"/>
    </source>
</evidence>
<dbReference type="AlphaFoldDB" id="A0A7X2P9C3"/>
<dbReference type="InterPro" id="IPR008979">
    <property type="entry name" value="Galactose-bd-like_sf"/>
</dbReference>
<feature type="domain" description="Zinc-ribbon" evidence="3">
    <location>
        <begin position="3"/>
        <end position="24"/>
    </location>
</feature>
<feature type="transmembrane region" description="Helical" evidence="2">
    <location>
        <begin position="36"/>
        <end position="58"/>
    </location>
</feature>
<protein>
    <submittedName>
        <fullName evidence="5">DUF2116 family Zn-ribbon domain-containing protein</fullName>
    </submittedName>
</protein>
<keyword evidence="6" id="KW-1185">Reference proteome</keyword>
<evidence type="ECO:0000256" key="2">
    <source>
        <dbReference type="SAM" id="Phobius"/>
    </source>
</evidence>
<proteinExistence type="predicted"/>
<keyword evidence="2" id="KW-1133">Transmembrane helix</keyword>
<evidence type="ECO:0000313" key="5">
    <source>
        <dbReference type="EMBL" id="MST82609.1"/>
    </source>
</evidence>
<dbReference type="InterPro" id="IPR057561">
    <property type="entry name" value="NADase_transloc"/>
</dbReference>
<dbReference type="Pfam" id="PF13240">
    <property type="entry name" value="Zn_Ribbon_1"/>
    <property type="match status" value="1"/>
</dbReference>
<dbReference type="NCBIfam" id="NF047619">
    <property type="entry name" value="NADase_discoid"/>
    <property type="match status" value="1"/>
</dbReference>
<feature type="compositionally biased region" description="Low complexity" evidence="1">
    <location>
        <begin position="105"/>
        <end position="121"/>
    </location>
</feature>
<dbReference type="Gene3D" id="2.60.120.260">
    <property type="entry name" value="Galactose-binding domain-like"/>
    <property type="match status" value="1"/>
</dbReference>
<keyword evidence="2" id="KW-0472">Membrane</keyword>
<evidence type="ECO:0000259" key="3">
    <source>
        <dbReference type="Pfam" id="PF13240"/>
    </source>
</evidence>
<gene>
    <name evidence="5" type="ORF">FYJ60_09800</name>
</gene>
<dbReference type="InterPro" id="IPR026870">
    <property type="entry name" value="Zinc_ribbon_dom"/>
</dbReference>
<dbReference type="EMBL" id="VUMV01000007">
    <property type="protein sequence ID" value="MST82609.1"/>
    <property type="molecule type" value="Genomic_DNA"/>
</dbReference>
<evidence type="ECO:0000256" key="1">
    <source>
        <dbReference type="SAM" id="MobiDB-lite"/>
    </source>
</evidence>
<dbReference type="Pfam" id="PF25302">
    <property type="entry name" value="NADase_transloc"/>
    <property type="match status" value="1"/>
</dbReference>
<comment type="caution">
    <text evidence="5">The sequence shown here is derived from an EMBL/GenBank/DDBJ whole genome shotgun (WGS) entry which is preliminary data.</text>
</comment>